<evidence type="ECO:0000313" key="1">
    <source>
        <dbReference type="EMBL" id="OJZ92146.1"/>
    </source>
</evidence>
<protein>
    <submittedName>
        <fullName evidence="1">Uncharacterized protein</fullName>
    </submittedName>
</protein>
<gene>
    <name evidence="1" type="ORF">ASPFODRAFT_55769</name>
</gene>
<evidence type="ECO:0000313" key="2">
    <source>
        <dbReference type="Proteomes" id="UP000184063"/>
    </source>
</evidence>
<dbReference type="Proteomes" id="UP000184063">
    <property type="component" value="Unassembled WGS sequence"/>
</dbReference>
<dbReference type="EMBL" id="KV878236">
    <property type="protein sequence ID" value="OJZ92146.1"/>
    <property type="molecule type" value="Genomic_DNA"/>
</dbReference>
<name>A0A1M3TZH3_ASPLC</name>
<dbReference type="OrthoDB" id="10472038at2759"/>
<dbReference type="AlphaFoldDB" id="A0A1M3TZH3"/>
<accession>A0A1M3TZH3</accession>
<dbReference type="VEuPathDB" id="FungiDB:ASPFODRAFT_55769"/>
<organism evidence="1 2">
    <name type="scientific">Aspergillus luchuensis (strain CBS 106.47)</name>
    <dbReference type="NCBI Taxonomy" id="1137211"/>
    <lineage>
        <taxon>Eukaryota</taxon>
        <taxon>Fungi</taxon>
        <taxon>Dikarya</taxon>
        <taxon>Ascomycota</taxon>
        <taxon>Pezizomycotina</taxon>
        <taxon>Eurotiomycetes</taxon>
        <taxon>Eurotiomycetidae</taxon>
        <taxon>Eurotiales</taxon>
        <taxon>Aspergillaceae</taxon>
        <taxon>Aspergillus</taxon>
        <taxon>Aspergillus subgen. Circumdati</taxon>
    </lineage>
</organism>
<sequence length="203" mass="22214">MERKAWTGFGLDWMDGCSEWGLCTGGSGNQLAGEPLFPKSVDPLNLASGLESSCSSLSLYCDWLKWTCHVAIGQCPSRPARTVPEPVASPGHYLKPASNILVGLSLAAATPGRELSSRHIPAAAALDRVRGGGRMYLVPDYPGFLPGSKVGFKQVRNYNRCSLYGSAWEMRLRLNFEAIRYDREAGRLSASPDRPLSRHQTRM</sequence>
<proteinExistence type="predicted"/>
<reference evidence="2" key="1">
    <citation type="journal article" date="2017" name="Genome Biol.">
        <title>Comparative genomics reveals high biological diversity and specific adaptations in the industrially and medically important fungal genus Aspergillus.</title>
        <authorList>
            <person name="de Vries R.P."/>
            <person name="Riley R."/>
            <person name="Wiebenga A."/>
            <person name="Aguilar-Osorio G."/>
            <person name="Amillis S."/>
            <person name="Uchima C.A."/>
            <person name="Anderluh G."/>
            <person name="Asadollahi M."/>
            <person name="Askin M."/>
            <person name="Barry K."/>
            <person name="Battaglia E."/>
            <person name="Bayram O."/>
            <person name="Benocci T."/>
            <person name="Braus-Stromeyer S.A."/>
            <person name="Caldana C."/>
            <person name="Canovas D."/>
            <person name="Cerqueira G.C."/>
            <person name="Chen F."/>
            <person name="Chen W."/>
            <person name="Choi C."/>
            <person name="Clum A."/>
            <person name="Dos Santos R.A."/>
            <person name="Damasio A.R."/>
            <person name="Diallinas G."/>
            <person name="Emri T."/>
            <person name="Fekete E."/>
            <person name="Flipphi M."/>
            <person name="Freyberg S."/>
            <person name="Gallo A."/>
            <person name="Gournas C."/>
            <person name="Habgood R."/>
            <person name="Hainaut M."/>
            <person name="Harispe M.L."/>
            <person name="Henrissat B."/>
            <person name="Hilden K.S."/>
            <person name="Hope R."/>
            <person name="Hossain A."/>
            <person name="Karabika E."/>
            <person name="Karaffa L."/>
            <person name="Karanyi Z."/>
            <person name="Krasevec N."/>
            <person name="Kuo A."/>
            <person name="Kusch H."/>
            <person name="LaButti K."/>
            <person name="Lagendijk E.L."/>
            <person name="Lapidus A."/>
            <person name="Levasseur A."/>
            <person name="Lindquist E."/>
            <person name="Lipzen A."/>
            <person name="Logrieco A.F."/>
            <person name="MacCabe A."/>
            <person name="Maekelae M.R."/>
            <person name="Malavazi I."/>
            <person name="Melin P."/>
            <person name="Meyer V."/>
            <person name="Mielnichuk N."/>
            <person name="Miskei M."/>
            <person name="Molnar A.P."/>
            <person name="Mule G."/>
            <person name="Ngan C.Y."/>
            <person name="Orejas M."/>
            <person name="Orosz E."/>
            <person name="Ouedraogo J.P."/>
            <person name="Overkamp K.M."/>
            <person name="Park H.-S."/>
            <person name="Perrone G."/>
            <person name="Piumi F."/>
            <person name="Punt P.J."/>
            <person name="Ram A.F."/>
            <person name="Ramon A."/>
            <person name="Rauscher S."/>
            <person name="Record E."/>
            <person name="Riano-Pachon D.M."/>
            <person name="Robert V."/>
            <person name="Roehrig J."/>
            <person name="Ruller R."/>
            <person name="Salamov A."/>
            <person name="Salih N.S."/>
            <person name="Samson R.A."/>
            <person name="Sandor E."/>
            <person name="Sanguinetti M."/>
            <person name="Schuetze T."/>
            <person name="Sepcic K."/>
            <person name="Shelest E."/>
            <person name="Sherlock G."/>
            <person name="Sophianopoulou V."/>
            <person name="Squina F.M."/>
            <person name="Sun H."/>
            <person name="Susca A."/>
            <person name="Todd R.B."/>
            <person name="Tsang A."/>
            <person name="Unkles S.E."/>
            <person name="van de Wiele N."/>
            <person name="van Rossen-Uffink D."/>
            <person name="Oliveira J.V."/>
            <person name="Vesth T.C."/>
            <person name="Visser J."/>
            <person name="Yu J.-H."/>
            <person name="Zhou M."/>
            <person name="Andersen M.R."/>
            <person name="Archer D.B."/>
            <person name="Baker S.E."/>
            <person name="Benoit I."/>
            <person name="Brakhage A.A."/>
            <person name="Braus G.H."/>
            <person name="Fischer R."/>
            <person name="Frisvad J.C."/>
            <person name="Goldman G.H."/>
            <person name="Houbraken J."/>
            <person name="Oakley B."/>
            <person name="Pocsi I."/>
            <person name="Scazzocchio C."/>
            <person name="Seiboth B."/>
            <person name="vanKuyk P.A."/>
            <person name="Wortman J."/>
            <person name="Dyer P.S."/>
            <person name="Grigoriev I.V."/>
        </authorList>
    </citation>
    <scope>NUCLEOTIDE SEQUENCE [LARGE SCALE GENOMIC DNA]</scope>
    <source>
        <strain evidence="2">CBS 106.47</strain>
    </source>
</reference>